<evidence type="ECO:0000313" key="2">
    <source>
        <dbReference type="Proteomes" id="UP000011182"/>
    </source>
</evidence>
<organism evidence="1 2">
    <name type="scientific">Bacillus inaquosorum KCTC 13429</name>
    <dbReference type="NCBI Taxonomy" id="1236548"/>
    <lineage>
        <taxon>Bacteria</taxon>
        <taxon>Bacillati</taxon>
        <taxon>Bacillota</taxon>
        <taxon>Bacilli</taxon>
        <taxon>Bacillales</taxon>
        <taxon>Bacillaceae</taxon>
        <taxon>Bacillus</taxon>
    </lineage>
</organism>
<dbReference type="Proteomes" id="UP000011182">
    <property type="component" value="Unassembled WGS sequence"/>
</dbReference>
<dbReference type="AlphaFoldDB" id="A0A9W5LLJ0"/>
<proteinExistence type="predicted"/>
<keyword evidence="2" id="KW-1185">Reference proteome</keyword>
<protein>
    <submittedName>
        <fullName evidence="1">Uncharacterized protein</fullName>
    </submittedName>
</protein>
<accession>A0A9W5LLJ0</accession>
<evidence type="ECO:0000313" key="1">
    <source>
        <dbReference type="EMBL" id="ELS62963.1"/>
    </source>
</evidence>
<dbReference type="PROSITE" id="PS51257">
    <property type="entry name" value="PROKAR_LIPOPROTEIN"/>
    <property type="match status" value="1"/>
</dbReference>
<reference evidence="1 2" key="1">
    <citation type="journal article" date="2014" name="Syst. Appl. Microbiol.">
        <title>Genomic insights into the taxonomic status of the three subspecies of Bacillus subtilis.</title>
        <authorList>
            <person name="Yi H."/>
            <person name="Chun J."/>
            <person name="Cha C.J."/>
        </authorList>
    </citation>
    <scope>NUCLEOTIDE SEQUENCE [LARGE SCALE GENOMIC DNA]</scope>
    <source>
        <strain evidence="1 2">KCTC 13429</strain>
    </source>
</reference>
<comment type="caution">
    <text evidence="1">The sequence shown here is derived from an EMBL/GenBank/DDBJ whole genome shotgun (WGS) entry which is preliminary data.</text>
</comment>
<dbReference type="EMBL" id="AMXN01000001">
    <property type="protein sequence ID" value="ELS62963.1"/>
    <property type="molecule type" value="Genomic_DNA"/>
</dbReference>
<sequence>MKMQKDIGQAAFCAAFTSCTKSLETPIFFRHFRLESINRL</sequence>
<gene>
    <name evidence="1" type="ORF">BSI_03540</name>
</gene>
<name>A0A9W5LLJ0_9BACI</name>